<dbReference type="Proteomes" id="UP000181790">
    <property type="component" value="Unassembled WGS sequence"/>
</dbReference>
<dbReference type="InterPro" id="IPR027843">
    <property type="entry name" value="DUF4440"/>
</dbReference>
<protein>
    <submittedName>
        <fullName evidence="2">DUF4440 domain-containing protein</fullName>
    </submittedName>
</protein>
<dbReference type="Gene3D" id="3.10.450.50">
    <property type="match status" value="1"/>
</dbReference>
<feature type="domain" description="DUF4440" evidence="1">
    <location>
        <begin position="26"/>
        <end position="137"/>
    </location>
</feature>
<dbReference type="Pfam" id="PF14534">
    <property type="entry name" value="DUF4440"/>
    <property type="match status" value="1"/>
</dbReference>
<dbReference type="RefSeq" id="WP_071502302.1">
    <property type="nucleotide sequence ID" value="NZ_MORL01000002.1"/>
</dbReference>
<dbReference type="EMBL" id="MORL01000002">
    <property type="protein sequence ID" value="OIN60505.1"/>
    <property type="molecule type" value="Genomic_DNA"/>
</dbReference>
<keyword evidence="3" id="KW-1185">Reference proteome</keyword>
<evidence type="ECO:0000313" key="2">
    <source>
        <dbReference type="EMBL" id="OIN60505.1"/>
    </source>
</evidence>
<dbReference type="OrthoDB" id="979496at2"/>
<dbReference type="InterPro" id="IPR032710">
    <property type="entry name" value="NTF2-like_dom_sf"/>
</dbReference>
<dbReference type="AlphaFoldDB" id="A0A1S2VQM4"/>
<name>A0A1S2VQM4_9BACT</name>
<proteinExistence type="predicted"/>
<accession>A0A1S2VQM4</accession>
<dbReference type="PROSITE" id="PS51257">
    <property type="entry name" value="PROKAR_LIPOPROTEIN"/>
    <property type="match status" value="1"/>
</dbReference>
<sequence length="151" mass="16911">MKSFLWLVFATAFLTACSKSGDSVNIQDLNQQFISAWNNKEPDKIIGFLAEDVQFVQGNAHYKGKSEVGSKWVRETLPTLNDLKTNVISSTVDEKTAYEAGTFSVDVLPETPDQPHGIGEGNFILLWKKGDDNTWKLSYAQLEDLPVQVKR</sequence>
<dbReference type="SUPFAM" id="SSF54427">
    <property type="entry name" value="NTF2-like"/>
    <property type="match status" value="1"/>
</dbReference>
<comment type="caution">
    <text evidence="2">The sequence shown here is derived from an EMBL/GenBank/DDBJ whole genome shotgun (WGS) entry which is preliminary data.</text>
</comment>
<reference evidence="2 3" key="1">
    <citation type="submission" date="2016-10" db="EMBL/GenBank/DDBJ databases">
        <title>Arsenicibacter rosenii gen. nov., sp. nov., an efficient arsenic-methylating bacterium isolated from an arsenic-contaminated paddy soil.</title>
        <authorList>
            <person name="Huang K."/>
        </authorList>
    </citation>
    <scope>NUCLEOTIDE SEQUENCE [LARGE SCALE GENOMIC DNA]</scope>
    <source>
        <strain evidence="2 3">SM-1</strain>
    </source>
</reference>
<gene>
    <name evidence="2" type="ORF">BLX24_04520</name>
</gene>
<evidence type="ECO:0000313" key="3">
    <source>
        <dbReference type="Proteomes" id="UP000181790"/>
    </source>
</evidence>
<organism evidence="2 3">
    <name type="scientific">Arsenicibacter rosenii</name>
    <dbReference type="NCBI Taxonomy" id="1750698"/>
    <lineage>
        <taxon>Bacteria</taxon>
        <taxon>Pseudomonadati</taxon>
        <taxon>Bacteroidota</taxon>
        <taxon>Cytophagia</taxon>
        <taxon>Cytophagales</taxon>
        <taxon>Spirosomataceae</taxon>
        <taxon>Arsenicibacter</taxon>
    </lineage>
</organism>
<evidence type="ECO:0000259" key="1">
    <source>
        <dbReference type="Pfam" id="PF14534"/>
    </source>
</evidence>